<dbReference type="EMBL" id="JANJZL010000002">
    <property type="protein sequence ID" value="MCR2043184.1"/>
    <property type="molecule type" value="Genomic_DNA"/>
</dbReference>
<protein>
    <submittedName>
        <fullName evidence="3">PH domain-containing protein</fullName>
    </submittedName>
</protein>
<organism evidence="3 4">
    <name type="scientific">Anaerosalibacter massiliensis</name>
    <dbReference type="NCBI Taxonomy" id="1347392"/>
    <lineage>
        <taxon>Bacteria</taxon>
        <taxon>Bacillati</taxon>
        <taxon>Bacillota</taxon>
        <taxon>Tissierellia</taxon>
        <taxon>Tissierellales</taxon>
        <taxon>Sporanaerobacteraceae</taxon>
        <taxon>Anaerosalibacter</taxon>
    </lineage>
</organism>
<evidence type="ECO:0000256" key="1">
    <source>
        <dbReference type="SAM" id="Phobius"/>
    </source>
</evidence>
<proteinExistence type="predicted"/>
<dbReference type="AlphaFoldDB" id="A0A9X2S4E4"/>
<feature type="domain" description="YdbS-like PH" evidence="2">
    <location>
        <begin position="39"/>
        <end position="111"/>
    </location>
</feature>
<keyword evidence="1" id="KW-0812">Transmembrane</keyword>
<dbReference type="Proteomes" id="UP001142078">
    <property type="component" value="Unassembled WGS sequence"/>
</dbReference>
<keyword evidence="1" id="KW-0472">Membrane</keyword>
<gene>
    <name evidence="3" type="ORF">NSA23_03535</name>
</gene>
<feature type="transmembrane region" description="Helical" evidence="1">
    <location>
        <begin position="12"/>
        <end position="31"/>
    </location>
</feature>
<dbReference type="Pfam" id="PF03703">
    <property type="entry name" value="bPH_2"/>
    <property type="match status" value="1"/>
</dbReference>
<evidence type="ECO:0000313" key="4">
    <source>
        <dbReference type="Proteomes" id="UP001142078"/>
    </source>
</evidence>
<dbReference type="RefSeq" id="WP_257490151.1">
    <property type="nucleotide sequence ID" value="NZ_JANJZL010000002.1"/>
</dbReference>
<sequence length="115" mass="13188">MHERHVFSPSWLSLVPHFILIGLIVGVYTFTRQLLRILTTKIEVDGDMVYGKVGILNKSTQNSPINQIQSVRVDKPFWGRIFNYGDVKITTAGDGYLYKGISNPEELRRIINNHM</sequence>
<evidence type="ECO:0000313" key="3">
    <source>
        <dbReference type="EMBL" id="MCR2043184.1"/>
    </source>
</evidence>
<keyword evidence="4" id="KW-1185">Reference proteome</keyword>
<dbReference type="InterPro" id="IPR005182">
    <property type="entry name" value="YdbS-like_PH"/>
</dbReference>
<reference evidence="3" key="1">
    <citation type="submission" date="2022-07" db="EMBL/GenBank/DDBJ databases">
        <title>Enhanced cultured diversity of the mouse gut microbiota enables custom-made synthetic communities.</title>
        <authorList>
            <person name="Afrizal A."/>
        </authorList>
    </citation>
    <scope>NUCLEOTIDE SEQUENCE</scope>
    <source>
        <strain evidence="3">DSM 29482</strain>
    </source>
</reference>
<name>A0A9X2S4E4_9FIRM</name>
<keyword evidence="1" id="KW-1133">Transmembrane helix</keyword>
<accession>A0A9X2S4E4</accession>
<comment type="caution">
    <text evidence="3">The sequence shown here is derived from an EMBL/GenBank/DDBJ whole genome shotgun (WGS) entry which is preliminary data.</text>
</comment>
<evidence type="ECO:0000259" key="2">
    <source>
        <dbReference type="Pfam" id="PF03703"/>
    </source>
</evidence>